<feature type="compositionally biased region" description="Basic and acidic residues" evidence="1">
    <location>
        <begin position="543"/>
        <end position="554"/>
    </location>
</feature>
<feature type="region of interest" description="Disordered" evidence="1">
    <location>
        <begin position="790"/>
        <end position="874"/>
    </location>
</feature>
<accession>A0AAN7WH69</accession>
<evidence type="ECO:0000259" key="3">
    <source>
        <dbReference type="PROSITE" id="PS00028"/>
    </source>
</evidence>
<proteinExistence type="predicted"/>
<comment type="caution">
    <text evidence="4">The sequence shown here is derived from an EMBL/GenBank/DDBJ whole genome shotgun (WGS) entry which is preliminary data.</text>
</comment>
<feature type="compositionally biased region" description="Polar residues" evidence="1">
    <location>
        <begin position="841"/>
        <end position="850"/>
    </location>
</feature>
<dbReference type="EMBL" id="JAVRQU010000001">
    <property type="protein sequence ID" value="KAK5707758.1"/>
    <property type="molecule type" value="Genomic_DNA"/>
</dbReference>
<feature type="region of interest" description="Disordered" evidence="1">
    <location>
        <begin position="645"/>
        <end position="708"/>
    </location>
</feature>
<evidence type="ECO:0000256" key="1">
    <source>
        <dbReference type="SAM" id="MobiDB-lite"/>
    </source>
</evidence>
<feature type="compositionally biased region" description="Acidic residues" evidence="1">
    <location>
        <begin position="908"/>
        <end position="917"/>
    </location>
</feature>
<feature type="region of interest" description="Disordered" evidence="1">
    <location>
        <begin position="455"/>
        <end position="477"/>
    </location>
</feature>
<evidence type="ECO:0000256" key="2">
    <source>
        <dbReference type="SAM" id="Phobius"/>
    </source>
</evidence>
<feature type="compositionally biased region" description="Low complexity" evidence="1">
    <location>
        <begin position="466"/>
        <end position="475"/>
    </location>
</feature>
<reference evidence="4" key="1">
    <citation type="submission" date="2023-08" db="EMBL/GenBank/DDBJ databases">
        <title>Black Yeasts Isolated from many extreme environments.</title>
        <authorList>
            <person name="Coleine C."/>
            <person name="Stajich J.E."/>
            <person name="Selbmann L."/>
        </authorList>
    </citation>
    <scope>NUCLEOTIDE SEQUENCE</scope>
    <source>
        <strain evidence="4">CCFEE 5810</strain>
    </source>
</reference>
<protein>
    <recommendedName>
        <fullName evidence="3">C2H2-type domain-containing protein</fullName>
    </recommendedName>
</protein>
<dbReference type="InterPro" id="IPR013087">
    <property type="entry name" value="Znf_C2H2_type"/>
</dbReference>
<organism evidence="4 5">
    <name type="scientific">Elasticomyces elasticus</name>
    <dbReference type="NCBI Taxonomy" id="574655"/>
    <lineage>
        <taxon>Eukaryota</taxon>
        <taxon>Fungi</taxon>
        <taxon>Dikarya</taxon>
        <taxon>Ascomycota</taxon>
        <taxon>Pezizomycotina</taxon>
        <taxon>Dothideomycetes</taxon>
        <taxon>Dothideomycetidae</taxon>
        <taxon>Mycosphaerellales</taxon>
        <taxon>Teratosphaeriaceae</taxon>
        <taxon>Elasticomyces</taxon>
    </lineage>
</organism>
<feature type="region of interest" description="Disordered" evidence="1">
    <location>
        <begin position="506"/>
        <end position="529"/>
    </location>
</feature>
<dbReference type="InterPro" id="IPR010730">
    <property type="entry name" value="HET"/>
</dbReference>
<keyword evidence="2" id="KW-0812">Transmembrane</keyword>
<dbReference type="PANTHER" id="PTHR10622:SF10">
    <property type="entry name" value="HET DOMAIN-CONTAINING PROTEIN"/>
    <property type="match status" value="1"/>
</dbReference>
<feature type="domain" description="C2H2-type" evidence="3">
    <location>
        <begin position="715"/>
        <end position="736"/>
    </location>
</feature>
<dbReference type="Proteomes" id="UP001310594">
    <property type="component" value="Unassembled WGS sequence"/>
</dbReference>
<feature type="region of interest" description="Disordered" evidence="1">
    <location>
        <begin position="543"/>
        <end position="584"/>
    </location>
</feature>
<dbReference type="AlphaFoldDB" id="A0AAN7WH69"/>
<dbReference type="PANTHER" id="PTHR10622">
    <property type="entry name" value="HET DOMAIN-CONTAINING PROTEIN"/>
    <property type="match status" value="1"/>
</dbReference>
<sequence>MTDSRSKPPRLISVRTLRLENFTPGETPPYAILSHTWEGDEVLYAELESGSAWEKPQYDKIRNTAKQARQDGHDHIWIDCCCIDKHNAVELSEAINSMYAWYRNAEVCYALLSGVTRSDDTVWDEAHTSFIDCRYFTRGWTLQEMLASRKVNFFAEDWTPLGPLSDIAVLVSRASGVPQKVLNGKRTIFECSIAQRLSWAASRTTTKTEDMAYCLLGILDISLDLRYGESNQAFARLQEAILKKSSDLSVLAWTDADPAKAIKLLAHSPVNFRHCHDVVHYPTVEASSEHWTTDRGLKGTFPVRAVQSRRSDIGPEVLKLSLGCYHDSSPEGIIALTVVASGTTPSNNVLSVYLALNSDDSDFATPNNRLCCIDFLRYPENNHLNSTILWQGKRPVPNRDAVKERGDVKTHEVNIEDRSPPTIMWQRPRPALHRPSASYSVQKSSVPEAVSTYTNVVPDRKPQGNSSSSLSISGSRQAATKSFDESLDTLGTGSWQETWSKSQMVAKTDISRRSDRAPGSFKTAHEFENRRRASAKLGYHSVDARRNFTEREHSVSQNRPRSAQKQAARGESVDTPPVEPIPQFRIGNPVFAQLDGRGRIQFQLSASRFDPTLMQWTYQGTGSRMPSSLKGHWFSESTLSRSDQRFSKLGFRTGRPRDRDSDGTPDQSESDSSDDNSEMRDGDDEKSCKPMEPHHPPREQVQLPIMSRPRQTVRCPDCFGGFYDRDELSWHRASAHAADNSVPKARLLQRSPSPSRIAEGPTPAVWQELVQRDPLAADFEAAQRRQTVELIGPPQMQHYPRRSPGCNKLHRRGSLDNHPGWPGPQDPPTGTSKNGRRTKRQPNTNITRQVLTPPETQEESVADSGYLDLPATPTPADHLARGSLFPILPRFPTPASQALTLYTRIEDDPFTDDDEEDNRSRTLSPGQATPALSWPEVASPSQSSVMHDTPSQHSEPSIMSPQLLVPESPLLGFAAHHRATAGRNHPDIGIPFGRNNAEAHDGRLVTEVEYLRGRRRALTDELNASTAHVERLQARNHVTEVELMAERAVSAKARQDRETAHHASGAHNIAIRRQAILGRLQIIFVVLVLIVFVYGLWCWINQIEMRYIRSVAERKYRLSPTKTEEEWQ</sequence>
<feature type="compositionally biased region" description="Basic and acidic residues" evidence="1">
    <location>
        <begin position="677"/>
        <end position="698"/>
    </location>
</feature>
<evidence type="ECO:0000313" key="5">
    <source>
        <dbReference type="Proteomes" id="UP001310594"/>
    </source>
</evidence>
<keyword evidence="2" id="KW-0472">Membrane</keyword>
<name>A0AAN7WH69_9PEZI</name>
<feature type="region of interest" description="Disordered" evidence="1">
    <location>
        <begin position="908"/>
        <end position="959"/>
    </location>
</feature>
<keyword evidence="2" id="KW-1133">Transmembrane helix</keyword>
<feature type="compositionally biased region" description="Polar residues" evidence="1">
    <location>
        <begin position="555"/>
        <end position="565"/>
    </location>
</feature>
<feature type="transmembrane region" description="Helical" evidence="2">
    <location>
        <begin position="1080"/>
        <end position="1100"/>
    </location>
</feature>
<dbReference type="Pfam" id="PF06985">
    <property type="entry name" value="HET"/>
    <property type="match status" value="1"/>
</dbReference>
<evidence type="ECO:0000313" key="4">
    <source>
        <dbReference type="EMBL" id="KAK5707758.1"/>
    </source>
</evidence>
<dbReference type="PROSITE" id="PS00028">
    <property type="entry name" value="ZINC_FINGER_C2H2_1"/>
    <property type="match status" value="1"/>
</dbReference>
<feature type="compositionally biased region" description="Polar residues" evidence="1">
    <location>
        <begin position="939"/>
        <end position="959"/>
    </location>
</feature>
<gene>
    <name evidence="4" type="ORF">LTR97_000296</name>
</gene>